<gene>
    <name evidence="2" type="ORF">OQZ29_02695</name>
</gene>
<dbReference type="CDD" id="cd02440">
    <property type="entry name" value="AdoMet_MTases"/>
    <property type="match status" value="1"/>
</dbReference>
<keyword evidence="2" id="KW-0489">Methyltransferase</keyword>
<dbReference type="InterPro" id="IPR013216">
    <property type="entry name" value="Methyltransf_11"/>
</dbReference>
<protein>
    <submittedName>
        <fullName evidence="2">Methyltransferase domain-containing protein</fullName>
    </submittedName>
</protein>
<keyword evidence="3" id="KW-1185">Reference proteome</keyword>
<dbReference type="GO" id="GO:0032259">
    <property type="term" value="P:methylation"/>
    <property type="evidence" value="ECO:0007669"/>
    <property type="project" value="UniProtKB-KW"/>
</dbReference>
<evidence type="ECO:0000313" key="3">
    <source>
        <dbReference type="Proteomes" id="UP001142592"/>
    </source>
</evidence>
<dbReference type="RefSeq" id="WP_010601854.1">
    <property type="nucleotide sequence ID" value="NZ_JAPJUH010000001.1"/>
</dbReference>
<dbReference type="Gene3D" id="3.40.50.150">
    <property type="entry name" value="Vaccinia Virus protein VP39"/>
    <property type="match status" value="1"/>
</dbReference>
<organism evidence="2 3">
    <name type="scientific">Pedobacter agri</name>
    <dbReference type="NCBI Taxonomy" id="454586"/>
    <lineage>
        <taxon>Bacteria</taxon>
        <taxon>Pseudomonadati</taxon>
        <taxon>Bacteroidota</taxon>
        <taxon>Sphingobacteriia</taxon>
        <taxon>Sphingobacteriales</taxon>
        <taxon>Sphingobacteriaceae</taxon>
        <taxon>Pedobacter</taxon>
    </lineage>
</organism>
<sequence length="221" mass="25681">MHLNSELLFRKYALIYFQSNLKILEIGPAGFPSAYQKIVNNDNITWHTADFSNTSYIENAASHLTYQINSPYKFPINDESYDVIISGQVIEHVGQVWKWIDELVRITRPKGKIITINPVSWPYHEAPIDCWRIFPDGITALAEMKGLTVNKCLFESLEIDDILKYDSKSTFIPGRSYNYENSLKDLKKRIYFNKIIRHVPFLKSLEQPIEVSFDTISILEK</sequence>
<accession>A0A9X3D9T6</accession>
<feature type="domain" description="Methyltransferase type 11" evidence="1">
    <location>
        <begin position="61"/>
        <end position="114"/>
    </location>
</feature>
<evidence type="ECO:0000313" key="2">
    <source>
        <dbReference type="EMBL" id="MCX3263633.1"/>
    </source>
</evidence>
<dbReference type="Proteomes" id="UP001142592">
    <property type="component" value="Unassembled WGS sequence"/>
</dbReference>
<dbReference type="GO" id="GO:0008757">
    <property type="term" value="F:S-adenosylmethionine-dependent methyltransferase activity"/>
    <property type="evidence" value="ECO:0007669"/>
    <property type="project" value="InterPro"/>
</dbReference>
<name>A0A9X3D9T6_9SPHI</name>
<evidence type="ECO:0000259" key="1">
    <source>
        <dbReference type="Pfam" id="PF08241"/>
    </source>
</evidence>
<dbReference type="EMBL" id="JAPJUH010000001">
    <property type="protein sequence ID" value="MCX3263633.1"/>
    <property type="molecule type" value="Genomic_DNA"/>
</dbReference>
<comment type="caution">
    <text evidence="2">The sequence shown here is derived from an EMBL/GenBank/DDBJ whole genome shotgun (WGS) entry which is preliminary data.</text>
</comment>
<reference evidence="2" key="1">
    <citation type="submission" date="2022-11" db="EMBL/GenBank/DDBJ databases">
        <authorList>
            <person name="Graham C."/>
            <person name="Newman J.D."/>
        </authorList>
    </citation>
    <scope>NUCLEOTIDE SEQUENCE</scope>
    <source>
        <strain evidence="2">DSM 19486</strain>
    </source>
</reference>
<dbReference type="AlphaFoldDB" id="A0A9X3D9T6"/>
<dbReference type="SUPFAM" id="SSF53335">
    <property type="entry name" value="S-adenosyl-L-methionine-dependent methyltransferases"/>
    <property type="match status" value="1"/>
</dbReference>
<dbReference type="InterPro" id="IPR029063">
    <property type="entry name" value="SAM-dependent_MTases_sf"/>
</dbReference>
<keyword evidence="2" id="KW-0808">Transferase</keyword>
<proteinExistence type="predicted"/>
<dbReference type="Pfam" id="PF08241">
    <property type="entry name" value="Methyltransf_11"/>
    <property type="match status" value="1"/>
</dbReference>